<reference evidence="3 4" key="1">
    <citation type="journal article" date="2023" name="Elife">
        <title>Identification of key yeast species and microbe-microbe interactions impacting larval growth of Drosophila in the wild.</title>
        <authorList>
            <person name="Mure A."/>
            <person name="Sugiura Y."/>
            <person name="Maeda R."/>
            <person name="Honda K."/>
            <person name="Sakurai N."/>
            <person name="Takahashi Y."/>
            <person name="Watada M."/>
            <person name="Katoh T."/>
            <person name="Gotoh A."/>
            <person name="Gotoh Y."/>
            <person name="Taniguchi I."/>
            <person name="Nakamura K."/>
            <person name="Hayashi T."/>
            <person name="Katayama T."/>
            <person name="Uemura T."/>
            <person name="Hattori Y."/>
        </authorList>
    </citation>
    <scope>NUCLEOTIDE SEQUENCE [LARGE SCALE GENOMIC DNA]</scope>
    <source>
        <strain evidence="3 4">KH-74</strain>
    </source>
</reference>
<dbReference type="InterPro" id="IPR006768">
    <property type="entry name" value="Cwf19-like_C_dom-1"/>
</dbReference>
<feature type="domain" description="Cwf19-like protein C-terminal" evidence="1">
    <location>
        <begin position="421"/>
        <end position="503"/>
    </location>
</feature>
<feature type="domain" description="Cwf19-like C-terminal" evidence="2">
    <location>
        <begin position="257"/>
        <end position="384"/>
    </location>
</feature>
<evidence type="ECO:0000313" key="4">
    <source>
        <dbReference type="Proteomes" id="UP001377567"/>
    </source>
</evidence>
<dbReference type="GO" id="GO:0000398">
    <property type="term" value="P:mRNA splicing, via spliceosome"/>
    <property type="evidence" value="ECO:0007669"/>
    <property type="project" value="TreeGrafter"/>
</dbReference>
<proteinExistence type="predicted"/>
<evidence type="ECO:0000259" key="2">
    <source>
        <dbReference type="Pfam" id="PF04677"/>
    </source>
</evidence>
<dbReference type="PANTHER" id="PTHR12072">
    <property type="entry name" value="CWF19, CELL CYCLE CONTROL PROTEIN"/>
    <property type="match status" value="1"/>
</dbReference>
<dbReference type="AlphaFoldDB" id="A0AAV5RUC9"/>
<evidence type="ECO:0000259" key="1">
    <source>
        <dbReference type="Pfam" id="PF04676"/>
    </source>
</evidence>
<dbReference type="Proteomes" id="UP001377567">
    <property type="component" value="Unassembled WGS sequence"/>
</dbReference>
<dbReference type="GO" id="GO:0071014">
    <property type="term" value="C:post-mRNA release spliceosomal complex"/>
    <property type="evidence" value="ECO:0007669"/>
    <property type="project" value="TreeGrafter"/>
</dbReference>
<organism evidence="3 4">
    <name type="scientific">Maudiozyma humilis</name>
    <name type="common">Sour dough yeast</name>
    <name type="synonym">Kazachstania humilis</name>
    <dbReference type="NCBI Taxonomy" id="51915"/>
    <lineage>
        <taxon>Eukaryota</taxon>
        <taxon>Fungi</taxon>
        <taxon>Dikarya</taxon>
        <taxon>Ascomycota</taxon>
        <taxon>Saccharomycotina</taxon>
        <taxon>Saccharomycetes</taxon>
        <taxon>Saccharomycetales</taxon>
        <taxon>Saccharomycetaceae</taxon>
        <taxon>Maudiozyma</taxon>
    </lineage>
</organism>
<dbReference type="InterPro" id="IPR040194">
    <property type="entry name" value="Cwf19-like"/>
</dbReference>
<dbReference type="InterPro" id="IPR006767">
    <property type="entry name" value="Cwf19-like_C_dom-2"/>
</dbReference>
<gene>
    <name evidence="3" type="ORF">DAKH74_009230</name>
</gene>
<evidence type="ECO:0000313" key="3">
    <source>
        <dbReference type="EMBL" id="GMM54307.1"/>
    </source>
</evidence>
<name>A0AAV5RUC9_MAUHU</name>
<comment type="caution">
    <text evidence="3">The sequence shown here is derived from an EMBL/GenBank/DDBJ whole genome shotgun (WGS) entry which is preliminary data.</text>
</comment>
<dbReference type="EMBL" id="BTGD01000001">
    <property type="protein sequence ID" value="GMM54307.1"/>
    <property type="molecule type" value="Genomic_DNA"/>
</dbReference>
<dbReference type="GO" id="GO:0061632">
    <property type="term" value="F:RNA lariat debranching enzyme activator activity"/>
    <property type="evidence" value="ECO:0007669"/>
    <property type="project" value="TreeGrafter"/>
</dbReference>
<keyword evidence="4" id="KW-1185">Reference proteome</keyword>
<accession>A0AAV5RUC9</accession>
<dbReference type="PANTHER" id="PTHR12072:SF4">
    <property type="entry name" value="CWF19-LIKE PROTEIN 1"/>
    <property type="match status" value="1"/>
</dbReference>
<protein>
    <submittedName>
        <fullName evidence="3">Drn1 protein</fullName>
    </submittedName>
</protein>
<sequence length="507" mass="58263">MLHRAENTTTSKHYSLIMKLLVVHVTPKSFEQVLEKVKKLNKKAGPFDHICFIGNLEDDAYPKDVDTTGLPTLYLIGNNKINDCGENIISLNGFGLYECLDRLVIGYVTEDSKQLAASKNEVMELFKKTDAPVDLLITQEWSSGMSRLTGEFYGNDALDEVVSTAEPRYHISYGDNKHYCESASFQWDSTDRVSRFVNIADIDSKNKWAYAFNLNLEGSSQEGASDSQKLIENPYKLKPSKRKMSDGGDNKDIQTTQKKIKTILPSACHFCFTNGNFEDQMVISIGNFSYLTIVKGPLTTPRGEMNFSGHCLLIPIEHIPKLNVGQDDFANSDLVKEMGQYERSVAKMNYIKFDMSTIVFEINSERSIHFHKQIMPIPKFLIMKFKASLERHVNFNNERQTNNAKLNFEEYLIDSEDYLKIRNDSKMNYLQFTVYETSEAPAMVYIAKFQPDMRLDMQFGRRVVAFMLRLPKRIKWDSPVCHQTKEQETEETANFQKGYKEYDIIKS</sequence>
<dbReference type="Pfam" id="PF04676">
    <property type="entry name" value="CwfJ_C_2"/>
    <property type="match status" value="1"/>
</dbReference>
<dbReference type="Pfam" id="PF04677">
    <property type="entry name" value="CwfJ_C_1"/>
    <property type="match status" value="1"/>
</dbReference>